<proteinExistence type="predicted"/>
<evidence type="ECO:0000259" key="1">
    <source>
        <dbReference type="PROSITE" id="PS50965"/>
    </source>
</evidence>
<dbReference type="Proteomes" id="UP000256305">
    <property type="component" value="Unassembled WGS sequence"/>
</dbReference>
<dbReference type="Pfam" id="PF08378">
    <property type="entry name" value="NERD"/>
    <property type="match status" value="1"/>
</dbReference>
<dbReference type="PROSITE" id="PS50965">
    <property type="entry name" value="NERD"/>
    <property type="match status" value="1"/>
</dbReference>
<accession>A0A3E0IXC2</accession>
<organism evidence="2 3">
    <name type="scientific">Halobacillus trueperi</name>
    <dbReference type="NCBI Taxonomy" id="156205"/>
    <lineage>
        <taxon>Bacteria</taxon>
        <taxon>Bacillati</taxon>
        <taxon>Bacillota</taxon>
        <taxon>Bacilli</taxon>
        <taxon>Bacillales</taxon>
        <taxon>Bacillaceae</taxon>
        <taxon>Halobacillus</taxon>
    </lineage>
</organism>
<evidence type="ECO:0000313" key="3">
    <source>
        <dbReference type="Proteomes" id="UP000256305"/>
    </source>
</evidence>
<name>A0A3E0IXC2_9BACI</name>
<keyword evidence="3" id="KW-1185">Reference proteome</keyword>
<dbReference type="EMBL" id="QUAE01000040">
    <property type="protein sequence ID" value="REJ05345.1"/>
    <property type="molecule type" value="Genomic_DNA"/>
</dbReference>
<evidence type="ECO:0000313" key="2">
    <source>
        <dbReference type="EMBL" id="REJ05345.1"/>
    </source>
</evidence>
<feature type="domain" description="NERD" evidence="1">
    <location>
        <begin position="58"/>
        <end position="169"/>
    </location>
</feature>
<gene>
    <name evidence="2" type="ORF">DYE48_20590</name>
</gene>
<sequence>MDKGAGMHFNKGERSELMIIKTRVIPPDINHLEMLLRRIKVNHPVTPQVEEMLSTKQAGWHGEQSLDFHLDYLKEPHSILHNLRLHDGHHFFQIDTLILFPTFILIIESKNMKGQISIHREKKEMRRDLEGFQDPVEQAERQRDLLEEWLLRHMGLTVPVDFLVVFTNRKCTLEFDSFDSRIHEKVIRATSLVGAIERKKGFYQEEVLTRVEMMRVGRALADAHQELVPDYMKRFNLNYSDLQKGVRCPECGKYFMRKTPRRWKCAHCHCTSVNAYELALKEYAILVSKTMSIREGQDFLRIGSRHVVYRILSAYAQSTIGGGRYVRYVL</sequence>
<dbReference type="InterPro" id="IPR011528">
    <property type="entry name" value="NERD"/>
</dbReference>
<comment type="caution">
    <text evidence="2">The sequence shown here is derived from an EMBL/GenBank/DDBJ whole genome shotgun (WGS) entry which is preliminary data.</text>
</comment>
<protein>
    <recommendedName>
        <fullName evidence="1">NERD domain-containing protein</fullName>
    </recommendedName>
</protein>
<dbReference type="AlphaFoldDB" id="A0A3E0IXC2"/>
<reference evidence="2 3" key="1">
    <citation type="submission" date="2018-08" db="EMBL/GenBank/DDBJ databases">
        <title>Genome sequence of Halobacillus trueperi KCTC 3686.</title>
        <authorList>
            <person name="Cho K.H."/>
            <person name="Kwak M.-J."/>
            <person name="Kim B.-Y."/>
            <person name="Chun J."/>
        </authorList>
    </citation>
    <scope>NUCLEOTIDE SEQUENCE [LARGE SCALE GENOMIC DNA]</scope>
    <source>
        <strain evidence="2 3">KCTC 3686</strain>
    </source>
</reference>